<evidence type="ECO:0000256" key="1">
    <source>
        <dbReference type="ARBA" id="ARBA00004651"/>
    </source>
</evidence>
<dbReference type="PANTHER" id="PTHR35007">
    <property type="entry name" value="INTEGRAL MEMBRANE PROTEIN-RELATED"/>
    <property type="match status" value="1"/>
</dbReference>
<evidence type="ECO:0000256" key="3">
    <source>
        <dbReference type="ARBA" id="ARBA00022692"/>
    </source>
</evidence>
<gene>
    <name evidence="8" type="ORF">F4692_001851</name>
</gene>
<dbReference type="Proteomes" id="UP000549911">
    <property type="component" value="Unassembled WGS sequence"/>
</dbReference>
<dbReference type="RefSeq" id="WP_179619363.1">
    <property type="nucleotide sequence ID" value="NZ_JACCBW010000002.1"/>
</dbReference>
<feature type="transmembrane region" description="Helical" evidence="6">
    <location>
        <begin position="38"/>
        <end position="65"/>
    </location>
</feature>
<evidence type="ECO:0000256" key="5">
    <source>
        <dbReference type="ARBA" id="ARBA00023136"/>
    </source>
</evidence>
<comment type="caution">
    <text evidence="8">The sequence shown here is derived from an EMBL/GenBank/DDBJ whole genome shotgun (WGS) entry which is preliminary data.</text>
</comment>
<feature type="domain" description="Type II secretion system protein GspF" evidence="7">
    <location>
        <begin position="95"/>
        <end position="215"/>
    </location>
</feature>
<dbReference type="InterPro" id="IPR018076">
    <property type="entry name" value="T2SS_GspF_dom"/>
</dbReference>
<keyword evidence="9" id="KW-1185">Reference proteome</keyword>
<keyword evidence="4 6" id="KW-1133">Transmembrane helix</keyword>
<evidence type="ECO:0000256" key="4">
    <source>
        <dbReference type="ARBA" id="ARBA00022989"/>
    </source>
</evidence>
<evidence type="ECO:0000259" key="7">
    <source>
        <dbReference type="Pfam" id="PF00482"/>
    </source>
</evidence>
<proteinExistence type="predicted"/>
<keyword evidence="5 6" id="KW-0472">Membrane</keyword>
<accession>A0A7Y9KTD5</accession>
<reference evidence="8 9" key="2">
    <citation type="submission" date="2020-08" db="EMBL/GenBank/DDBJ databases">
        <title>The Agave Microbiome: Exploring the role of microbial communities in plant adaptations to desert environments.</title>
        <authorList>
            <person name="Partida-Martinez L.P."/>
        </authorList>
    </citation>
    <scope>NUCLEOTIDE SEQUENCE [LARGE SCALE GENOMIC DNA]</scope>
    <source>
        <strain evidence="8 9">AT2.17</strain>
    </source>
</reference>
<dbReference type="Pfam" id="PF00482">
    <property type="entry name" value="T2SSF"/>
    <property type="match status" value="1"/>
</dbReference>
<dbReference type="AlphaFoldDB" id="A0A7Y9KTD5"/>
<dbReference type="PANTHER" id="PTHR35007:SF3">
    <property type="entry name" value="POSSIBLE CONSERVED ALANINE RICH MEMBRANE PROTEIN"/>
    <property type="match status" value="1"/>
</dbReference>
<evidence type="ECO:0000256" key="2">
    <source>
        <dbReference type="ARBA" id="ARBA00022475"/>
    </source>
</evidence>
<evidence type="ECO:0000313" key="9">
    <source>
        <dbReference type="Proteomes" id="UP000549911"/>
    </source>
</evidence>
<keyword evidence="3 6" id="KW-0812">Transmembrane</keyword>
<evidence type="ECO:0000313" key="8">
    <source>
        <dbReference type="EMBL" id="NYE36718.1"/>
    </source>
</evidence>
<dbReference type="GO" id="GO:0005886">
    <property type="term" value="C:plasma membrane"/>
    <property type="evidence" value="ECO:0007669"/>
    <property type="project" value="UniProtKB-SubCell"/>
</dbReference>
<feature type="transmembrane region" description="Helical" evidence="6">
    <location>
        <begin position="195"/>
        <end position="224"/>
    </location>
</feature>
<reference evidence="8 9" key="1">
    <citation type="submission" date="2020-07" db="EMBL/GenBank/DDBJ databases">
        <authorList>
            <person name="Partida-Martinez L."/>
            <person name="Huntemann M."/>
            <person name="Clum A."/>
            <person name="Wang J."/>
            <person name="Palaniappan K."/>
            <person name="Ritter S."/>
            <person name="Chen I.-M."/>
            <person name="Stamatis D."/>
            <person name="Reddy T."/>
            <person name="O'Malley R."/>
            <person name="Daum C."/>
            <person name="Shapiro N."/>
            <person name="Ivanova N."/>
            <person name="Kyrpides N."/>
            <person name="Woyke T."/>
        </authorList>
    </citation>
    <scope>NUCLEOTIDE SEQUENCE [LARGE SCALE GENOMIC DNA]</scope>
    <source>
        <strain evidence="8 9">AT2.17</strain>
    </source>
</reference>
<organism evidence="8 9">
    <name type="scientific">Nocardioides cavernae</name>
    <dbReference type="NCBI Taxonomy" id="1921566"/>
    <lineage>
        <taxon>Bacteria</taxon>
        <taxon>Bacillati</taxon>
        <taxon>Actinomycetota</taxon>
        <taxon>Actinomycetes</taxon>
        <taxon>Propionibacteriales</taxon>
        <taxon>Nocardioidaceae</taxon>
        <taxon>Nocardioides</taxon>
    </lineage>
</organism>
<evidence type="ECO:0000256" key="6">
    <source>
        <dbReference type="SAM" id="Phobius"/>
    </source>
</evidence>
<protein>
    <recommendedName>
        <fullName evidence="7">Type II secretion system protein GspF domain-containing protein</fullName>
    </recommendedName>
</protein>
<name>A0A7Y9KTD5_9ACTN</name>
<keyword evidence="2" id="KW-1003">Cell membrane</keyword>
<dbReference type="EMBL" id="JACCBW010000002">
    <property type="protein sequence ID" value="NYE36718.1"/>
    <property type="molecule type" value="Genomic_DNA"/>
</dbReference>
<sequence>MTWLAVLCATAAVLLALPSSVPRPSRTPVWGGSGLAPLAAAGVGIGAWLLVGGVVGIVAGVAAAWGARRVLSRAETPTARHEREEVERTLPHLVELFAATLRAGAEPVAGLARVCQALPGPAADRLLPVVQRAHWGAGGVEAWSAVEGDDALAPLARAMVRSHVSGASVVQSVERLADELARESMARAEDAARKVGVSAAVPLGTCLLPAFMLLGVVPTVASLFGSVSP</sequence>
<comment type="subcellular location">
    <subcellularLocation>
        <location evidence="1">Cell membrane</location>
        <topology evidence="1">Multi-pass membrane protein</topology>
    </subcellularLocation>
</comment>